<dbReference type="AlphaFoldDB" id="A0A815QNT1"/>
<dbReference type="PANTHER" id="PTHR10903:SF184">
    <property type="entry name" value="GTP-BINDING PROTEIN A"/>
    <property type="match status" value="1"/>
</dbReference>
<evidence type="ECO:0000259" key="6">
    <source>
        <dbReference type="Pfam" id="PF04548"/>
    </source>
</evidence>
<dbReference type="PROSITE" id="PS00675">
    <property type="entry name" value="SIGMA54_INTERACT_1"/>
    <property type="match status" value="1"/>
</dbReference>
<feature type="coiled-coil region" evidence="4">
    <location>
        <begin position="304"/>
        <end position="331"/>
    </location>
</feature>
<protein>
    <recommendedName>
        <fullName evidence="6">AIG1-type G domain-containing protein</fullName>
    </recommendedName>
</protein>
<dbReference type="InterPro" id="IPR025662">
    <property type="entry name" value="Sigma_54_int_dom_ATP-bd_1"/>
</dbReference>
<keyword evidence="3" id="KW-0342">GTP-binding</keyword>
<evidence type="ECO:0000313" key="8">
    <source>
        <dbReference type="EMBL" id="CAF1465721.1"/>
    </source>
</evidence>
<dbReference type="EMBL" id="CAJNOJ010000415">
    <property type="protein sequence ID" value="CAF1439747.1"/>
    <property type="molecule type" value="Genomic_DNA"/>
</dbReference>
<feature type="chain" id="PRO_5035606760" description="AIG1-type G domain-containing protein" evidence="5">
    <location>
        <begin position="25"/>
        <end position="377"/>
    </location>
</feature>
<keyword evidence="9" id="KW-1185">Reference proteome</keyword>
<dbReference type="InterPro" id="IPR027417">
    <property type="entry name" value="P-loop_NTPase"/>
</dbReference>
<keyword evidence="2" id="KW-0547">Nucleotide-binding</keyword>
<dbReference type="Proteomes" id="UP000663852">
    <property type="component" value="Unassembled WGS sequence"/>
</dbReference>
<evidence type="ECO:0000256" key="2">
    <source>
        <dbReference type="ARBA" id="ARBA00022741"/>
    </source>
</evidence>
<dbReference type="PANTHER" id="PTHR10903">
    <property type="entry name" value="GTPASE, IMAP FAMILY MEMBER-RELATED"/>
    <property type="match status" value="1"/>
</dbReference>
<dbReference type="InterPro" id="IPR045058">
    <property type="entry name" value="GIMA/IAN/Toc"/>
</dbReference>
<reference evidence="8" key="1">
    <citation type="submission" date="2021-02" db="EMBL/GenBank/DDBJ databases">
        <authorList>
            <person name="Nowell W R."/>
        </authorList>
    </citation>
    <scope>NUCLEOTIDE SEQUENCE</scope>
</reference>
<gene>
    <name evidence="7" type="ORF">EDS130_LOCUS38786</name>
    <name evidence="8" type="ORF">XAT740_LOCUS37690</name>
</gene>
<dbReference type="GO" id="GO:0005525">
    <property type="term" value="F:GTP binding"/>
    <property type="evidence" value="ECO:0007669"/>
    <property type="project" value="UniProtKB-KW"/>
</dbReference>
<evidence type="ECO:0000313" key="7">
    <source>
        <dbReference type="EMBL" id="CAF1439747.1"/>
    </source>
</evidence>
<evidence type="ECO:0000313" key="9">
    <source>
        <dbReference type="Proteomes" id="UP000663828"/>
    </source>
</evidence>
<name>A0A815QNT1_ADIRI</name>
<feature type="domain" description="AIG1-type G" evidence="6">
    <location>
        <begin position="31"/>
        <end position="143"/>
    </location>
</feature>
<organism evidence="8 9">
    <name type="scientific">Adineta ricciae</name>
    <name type="common">Rotifer</name>
    <dbReference type="NCBI Taxonomy" id="249248"/>
    <lineage>
        <taxon>Eukaryota</taxon>
        <taxon>Metazoa</taxon>
        <taxon>Spiralia</taxon>
        <taxon>Gnathifera</taxon>
        <taxon>Rotifera</taxon>
        <taxon>Eurotatoria</taxon>
        <taxon>Bdelloidea</taxon>
        <taxon>Adinetida</taxon>
        <taxon>Adinetidae</taxon>
        <taxon>Adineta</taxon>
    </lineage>
</organism>
<keyword evidence="5" id="KW-0732">Signal</keyword>
<dbReference type="EMBL" id="CAJNOR010003989">
    <property type="protein sequence ID" value="CAF1465721.1"/>
    <property type="molecule type" value="Genomic_DNA"/>
</dbReference>
<dbReference type="InterPro" id="IPR006703">
    <property type="entry name" value="G_AIG1"/>
</dbReference>
<feature type="signal peptide" evidence="5">
    <location>
        <begin position="1"/>
        <end position="24"/>
    </location>
</feature>
<dbReference type="Gene3D" id="3.40.50.300">
    <property type="entry name" value="P-loop containing nucleotide triphosphate hydrolases"/>
    <property type="match status" value="1"/>
</dbReference>
<dbReference type="OrthoDB" id="8954335at2759"/>
<dbReference type="Proteomes" id="UP000663828">
    <property type="component" value="Unassembled WGS sequence"/>
</dbReference>
<keyword evidence="4" id="KW-0175">Coiled coil</keyword>
<evidence type="ECO:0000256" key="5">
    <source>
        <dbReference type="SAM" id="SignalP"/>
    </source>
</evidence>
<comment type="caution">
    <text evidence="8">The sequence shown here is derived from an EMBL/GenBank/DDBJ whole genome shotgun (WGS) entry which is preliminary data.</text>
</comment>
<comment type="similarity">
    <text evidence="1">Belongs to the TRAFAC class TrmE-Era-EngA-EngB-Septin-like GTPase superfamily. AIG1/Toc34/Toc159-like paraseptin GTPase family. IAN subfamily.</text>
</comment>
<evidence type="ECO:0000256" key="3">
    <source>
        <dbReference type="ARBA" id="ARBA00023134"/>
    </source>
</evidence>
<sequence length="377" mass="42057">MLSTPNLMVKLIWLILLILGLCHCESTVTEKTILLIGETGVGKSFIGNKLLAERKFNTSGGVNSTTNQTEAYTKRIQLSTDTGLLELTVVDTPGIGDTNGRSSEFLDKIVEYIRTHDINTIAIVVKHDKINEPFRKYLTALKETLVRFNDAQTILIVNKVTPEEQLREDVNGPQTVEELTAQVKSVVFTALNCSSLSNIVIIPLLADAQTWKSAVENISQMIRSSGQVDKEGLKTWTETLKHYENVLNGKISADVAVKWRISQLEGERRGLVNDIDYNQARINKIINIKIPATVLIPIACPITVAVLLAEANRCEERIRGFEKRIREIDNQLHPLRSGAVSTEQEGSWADKKLKYMQSIFDESNDDGAKAKNKKSEL</sequence>
<evidence type="ECO:0000256" key="1">
    <source>
        <dbReference type="ARBA" id="ARBA00008535"/>
    </source>
</evidence>
<evidence type="ECO:0000256" key="4">
    <source>
        <dbReference type="SAM" id="Coils"/>
    </source>
</evidence>
<dbReference type="Pfam" id="PF04548">
    <property type="entry name" value="AIG1"/>
    <property type="match status" value="1"/>
</dbReference>
<accession>A0A815QNT1</accession>
<proteinExistence type="inferred from homology"/>
<dbReference type="SUPFAM" id="SSF52540">
    <property type="entry name" value="P-loop containing nucleoside triphosphate hydrolases"/>
    <property type="match status" value="1"/>
</dbReference>